<organism evidence="4 5">
    <name type="scientific">Mollisia scopiformis</name>
    <name type="common">Conifer needle endophyte fungus</name>
    <name type="synonym">Phialocephala scopiformis</name>
    <dbReference type="NCBI Taxonomy" id="149040"/>
    <lineage>
        <taxon>Eukaryota</taxon>
        <taxon>Fungi</taxon>
        <taxon>Dikarya</taxon>
        <taxon>Ascomycota</taxon>
        <taxon>Pezizomycotina</taxon>
        <taxon>Leotiomycetes</taxon>
        <taxon>Helotiales</taxon>
        <taxon>Mollisiaceae</taxon>
        <taxon>Mollisia</taxon>
    </lineage>
</organism>
<dbReference type="SUPFAM" id="SSF51735">
    <property type="entry name" value="NAD(P)-binding Rossmann-fold domains"/>
    <property type="match status" value="1"/>
</dbReference>
<keyword evidence="2" id="KW-0560">Oxidoreductase</keyword>
<reference evidence="4 5" key="1">
    <citation type="submission" date="2015-10" db="EMBL/GenBank/DDBJ databases">
        <title>Full genome of DAOMC 229536 Phialocephala scopiformis, a fungal endophyte of spruce producing the potent anti-insectan compound rugulosin.</title>
        <authorList>
            <consortium name="DOE Joint Genome Institute"/>
            <person name="Walker A.K."/>
            <person name="Frasz S.L."/>
            <person name="Seifert K.A."/>
            <person name="Miller J.D."/>
            <person name="Mondo S.J."/>
            <person name="Labutti K."/>
            <person name="Lipzen A."/>
            <person name="Dockter R."/>
            <person name="Kennedy M."/>
            <person name="Grigoriev I.V."/>
            <person name="Spatafora J.W."/>
        </authorList>
    </citation>
    <scope>NUCLEOTIDE SEQUENCE [LARGE SCALE GENOMIC DNA]</scope>
    <source>
        <strain evidence="4 5">CBS 120377</strain>
    </source>
</reference>
<dbReference type="InterPro" id="IPR036291">
    <property type="entry name" value="NAD(P)-bd_dom_sf"/>
</dbReference>
<dbReference type="STRING" id="149040.A0A194WUX2"/>
<keyword evidence="5" id="KW-1185">Reference proteome</keyword>
<dbReference type="PRINTS" id="PR00081">
    <property type="entry name" value="GDHRDH"/>
</dbReference>
<dbReference type="PANTHER" id="PTHR24320:SF283">
    <property type="entry name" value="RETINOL DEHYDROGENASE 11"/>
    <property type="match status" value="1"/>
</dbReference>
<protein>
    <submittedName>
        <fullName evidence="4">NAD(P)-binding protein</fullName>
    </submittedName>
</protein>
<dbReference type="GO" id="GO:0016491">
    <property type="term" value="F:oxidoreductase activity"/>
    <property type="evidence" value="ECO:0007669"/>
    <property type="project" value="UniProtKB-KW"/>
</dbReference>
<name>A0A194WUX2_MOLSC</name>
<feature type="compositionally biased region" description="Basic and acidic residues" evidence="3">
    <location>
        <begin position="191"/>
        <end position="201"/>
    </location>
</feature>
<evidence type="ECO:0000313" key="4">
    <source>
        <dbReference type="EMBL" id="KUJ11768.1"/>
    </source>
</evidence>
<evidence type="ECO:0000313" key="5">
    <source>
        <dbReference type="Proteomes" id="UP000070700"/>
    </source>
</evidence>
<dbReference type="KEGG" id="psco:LY89DRAFT_674330"/>
<dbReference type="PANTHER" id="PTHR24320">
    <property type="entry name" value="RETINOL DEHYDROGENASE"/>
    <property type="match status" value="1"/>
</dbReference>
<dbReference type="Pfam" id="PF00106">
    <property type="entry name" value="adh_short"/>
    <property type="match status" value="1"/>
</dbReference>
<dbReference type="GeneID" id="28823160"/>
<sequence>MAITHEEFGYATGALQAAKAFAAEIRGKIVVITGVSPNSIGSALALAVGSQGPKQLILASRTLANIQKVAAEIHSVYPDVNIDEVVLDLSNFQSIRQAAQRVKAIVGAGAAVDVLFNNAGINVSRKSLTETGVELQFATNHIGPFLFTNLLLPSMLQAKGRKRRVVNTASEAHVISPVRFSDINQEPGKVVPKDEQPRRGLPEGMLKNDGTYESSIAYGQSKTANVLFSVGLNARYASQGLKSFAVSPGNIMTNLVRAMTEEALQGFFAGIGDKWKNLDQGASTLVVAGFDPGLDEEAGVYVEDCQMKRPAGWASDSAKAERLWKLSEGLCGYFSASQGMARTVMSPHLSDFREIVADLQDFNVA</sequence>
<accession>A0A194WUX2</accession>
<dbReference type="InParanoid" id="A0A194WUX2"/>
<proteinExistence type="inferred from homology"/>
<dbReference type="RefSeq" id="XP_018066123.1">
    <property type="nucleotide sequence ID" value="XM_018213434.1"/>
</dbReference>
<comment type="similarity">
    <text evidence="1">Belongs to the short-chain dehydrogenases/reductases (SDR) family.</text>
</comment>
<dbReference type="AlphaFoldDB" id="A0A194WUX2"/>
<dbReference type="Gene3D" id="3.40.50.720">
    <property type="entry name" value="NAD(P)-binding Rossmann-like Domain"/>
    <property type="match status" value="1"/>
</dbReference>
<gene>
    <name evidence="4" type="ORF">LY89DRAFT_674330</name>
</gene>
<evidence type="ECO:0000256" key="1">
    <source>
        <dbReference type="ARBA" id="ARBA00006484"/>
    </source>
</evidence>
<dbReference type="Proteomes" id="UP000070700">
    <property type="component" value="Unassembled WGS sequence"/>
</dbReference>
<feature type="region of interest" description="Disordered" evidence="3">
    <location>
        <begin position="186"/>
        <end position="206"/>
    </location>
</feature>
<dbReference type="OrthoDB" id="191139at2759"/>
<dbReference type="EMBL" id="KQ947426">
    <property type="protein sequence ID" value="KUJ11768.1"/>
    <property type="molecule type" value="Genomic_DNA"/>
</dbReference>
<evidence type="ECO:0000256" key="2">
    <source>
        <dbReference type="ARBA" id="ARBA00023002"/>
    </source>
</evidence>
<evidence type="ECO:0000256" key="3">
    <source>
        <dbReference type="SAM" id="MobiDB-lite"/>
    </source>
</evidence>
<dbReference type="InterPro" id="IPR002347">
    <property type="entry name" value="SDR_fam"/>
</dbReference>